<dbReference type="Gene3D" id="3.40.50.10190">
    <property type="entry name" value="BRCT domain"/>
    <property type="match status" value="4"/>
</dbReference>
<feature type="compositionally biased region" description="Basic and acidic residues" evidence="2">
    <location>
        <begin position="535"/>
        <end position="545"/>
    </location>
</feature>
<proteinExistence type="predicted"/>
<dbReference type="GO" id="GO:0006270">
    <property type="term" value="P:DNA replication initiation"/>
    <property type="evidence" value="ECO:0007669"/>
    <property type="project" value="TreeGrafter"/>
</dbReference>
<dbReference type="SUPFAM" id="SSF52113">
    <property type="entry name" value="BRCT domain"/>
    <property type="match status" value="4"/>
</dbReference>
<dbReference type="AlphaFoldDB" id="A0AA38VLY6"/>
<keyword evidence="1" id="KW-0677">Repeat</keyword>
<dbReference type="GO" id="GO:0007095">
    <property type="term" value="P:mitotic G2 DNA damage checkpoint signaling"/>
    <property type="evidence" value="ECO:0007669"/>
    <property type="project" value="TreeGrafter"/>
</dbReference>
<dbReference type="InterPro" id="IPR059215">
    <property type="entry name" value="BRCT2_TopBP1-like"/>
</dbReference>
<feature type="domain" description="BRCT" evidence="3">
    <location>
        <begin position="138"/>
        <end position="215"/>
    </location>
</feature>
<dbReference type="CDD" id="cd17731">
    <property type="entry name" value="BRCT_TopBP1_rpt2_like"/>
    <property type="match status" value="1"/>
</dbReference>
<evidence type="ECO:0000256" key="2">
    <source>
        <dbReference type="SAM" id="MobiDB-lite"/>
    </source>
</evidence>
<dbReference type="EMBL" id="JANBVN010000040">
    <property type="protein sequence ID" value="KAJ9158171.1"/>
    <property type="molecule type" value="Genomic_DNA"/>
</dbReference>
<feature type="domain" description="BRCT" evidence="3">
    <location>
        <begin position="16"/>
        <end position="89"/>
    </location>
</feature>
<sequence length="876" mass="94093">MATPPDSPSGAEDLFDPSVPFKGVVVCCTSIPPEQRTEIAQKSTELGGLHKYDLTPDVTHLIVGEYDTPKYRHVAKERPDIRCMAAGWIEAVRDLWVQDSAIDFAALEDAWRLKTFETGGGSLQQSDAATRPRLLCCLTGFEDGQQRQRMIETITANGADYTGDLTRKVTHLIVHRPEGKKYAAAKSWGVQTVAEEWLYDSVARGMILDEKCYDPVLPKEEIGKGAWVKREVKRVSLGKRLRDTAAAAEGEGRRKLRKTASMKLSSQRDNMWGDILGKPPSLEPQTRADEEPTQPNPRGSFMRPAPGSSFDTQGSKLASFGAMEDVAVFAACAFYVHGFPPRQSEIVVNYISSLGGLICASLDDAASNSGAQMSHRFMIVPQTSPPGSYPAPPENMQVVTEFFVEKCMHKKRFSDPASHVIGRPFPAFPIAGFEGLSISTAGFTGVDLNHMDKAIRQLGARYDERFKAQTSLLVCNSLASVRKQKLDLALQWKVPVVSANWLWSCITDGRRVPIKRFLFKELRQRFSSFDEEAPVDAHEKPEKPKQAQRIEPAEAAGPAPKPSKLGVRDIDNAFAVDKPFPVPEAAAAPREEVSKEDSNTTADFETAPTHLNEEDSTETPRQPAAPLSESSSDSLNRPSSQRLPRSQPAIQQVSATTTNAPAPLPPVAGPGGGAVTNENTPPPVAAAQAQPHKVTERPPVTKENPASSKAAERLALSARLTTLLDTTTTTPETTPPTGPTTTTQPPAPVQRRRRQILGRAVSNVSAASSASDSAAAGPASGIAEGLVGVGAGVGDVEGGLERAGSGSGDRGMQLSSTQIEYEDPEADAQKERLKAGKGRTRTAAAAVQERMTLASAGGYDTGVGGRAGGGGRSRRR</sequence>
<gene>
    <name evidence="4" type="ORF">NKR19_g3590</name>
</gene>
<dbReference type="InterPro" id="IPR036420">
    <property type="entry name" value="BRCT_dom_sf"/>
</dbReference>
<accession>A0AA38VLY6</accession>
<evidence type="ECO:0000259" key="3">
    <source>
        <dbReference type="PROSITE" id="PS50172"/>
    </source>
</evidence>
<dbReference type="Pfam" id="PF00533">
    <property type="entry name" value="BRCT"/>
    <property type="match status" value="1"/>
</dbReference>
<feature type="compositionally biased region" description="Basic and acidic residues" evidence="2">
    <location>
        <begin position="589"/>
        <end position="598"/>
    </location>
</feature>
<reference evidence="4" key="1">
    <citation type="submission" date="2022-07" db="EMBL/GenBank/DDBJ databases">
        <title>Fungi with potential for degradation of polypropylene.</title>
        <authorList>
            <person name="Gostincar C."/>
        </authorList>
    </citation>
    <scope>NUCLEOTIDE SEQUENCE</scope>
    <source>
        <strain evidence="4">EXF-13287</strain>
    </source>
</reference>
<comment type="caution">
    <text evidence="4">The sequence shown here is derived from an EMBL/GenBank/DDBJ whole genome shotgun (WGS) entry which is preliminary data.</text>
</comment>
<dbReference type="Proteomes" id="UP001174691">
    <property type="component" value="Unassembled WGS sequence"/>
</dbReference>
<feature type="compositionally biased region" description="Low complexity" evidence="2">
    <location>
        <begin position="760"/>
        <end position="786"/>
    </location>
</feature>
<name>A0AA38VLY6_9PEZI</name>
<organism evidence="4 5">
    <name type="scientific">Coniochaeta hoffmannii</name>
    <dbReference type="NCBI Taxonomy" id="91930"/>
    <lineage>
        <taxon>Eukaryota</taxon>
        <taxon>Fungi</taxon>
        <taxon>Dikarya</taxon>
        <taxon>Ascomycota</taxon>
        <taxon>Pezizomycotina</taxon>
        <taxon>Sordariomycetes</taxon>
        <taxon>Sordariomycetidae</taxon>
        <taxon>Coniochaetales</taxon>
        <taxon>Coniochaetaceae</taxon>
        <taxon>Coniochaeta</taxon>
    </lineage>
</organism>
<dbReference type="GO" id="GO:0033314">
    <property type="term" value="P:mitotic DNA replication checkpoint signaling"/>
    <property type="evidence" value="ECO:0007669"/>
    <property type="project" value="TreeGrafter"/>
</dbReference>
<feature type="region of interest" description="Disordered" evidence="2">
    <location>
        <begin position="581"/>
        <end position="840"/>
    </location>
</feature>
<feature type="compositionally biased region" description="Polar residues" evidence="2">
    <location>
        <begin position="628"/>
        <end position="654"/>
    </location>
</feature>
<evidence type="ECO:0000256" key="1">
    <source>
        <dbReference type="ARBA" id="ARBA00022737"/>
    </source>
</evidence>
<dbReference type="SMART" id="SM00292">
    <property type="entry name" value="BRCT"/>
    <property type="match status" value="4"/>
</dbReference>
<evidence type="ECO:0000313" key="5">
    <source>
        <dbReference type="Proteomes" id="UP001174691"/>
    </source>
</evidence>
<feature type="region of interest" description="Disordered" evidence="2">
    <location>
        <begin position="855"/>
        <end position="876"/>
    </location>
</feature>
<dbReference type="PANTHER" id="PTHR13561:SF20">
    <property type="entry name" value="DNA TOPOISOMERASE 2-BINDING PROTEIN 1"/>
    <property type="match status" value="1"/>
</dbReference>
<dbReference type="InterPro" id="IPR001357">
    <property type="entry name" value="BRCT_dom"/>
</dbReference>
<protein>
    <submittedName>
        <fullName evidence="4">BRCT domain-containing protein</fullName>
    </submittedName>
</protein>
<evidence type="ECO:0000313" key="4">
    <source>
        <dbReference type="EMBL" id="KAJ9158171.1"/>
    </source>
</evidence>
<feature type="compositionally biased region" description="Low complexity" evidence="2">
    <location>
        <begin position="720"/>
        <end position="732"/>
    </location>
</feature>
<dbReference type="PANTHER" id="PTHR13561">
    <property type="entry name" value="DNA REPLICATION REGULATOR DPB11-RELATED"/>
    <property type="match status" value="1"/>
</dbReference>
<feature type="compositionally biased region" description="Gly residues" evidence="2">
    <location>
        <begin position="859"/>
        <end position="876"/>
    </location>
</feature>
<dbReference type="CDD" id="cd18433">
    <property type="entry name" value="BRCT_Rad4_rpt3"/>
    <property type="match status" value="1"/>
</dbReference>
<feature type="region of interest" description="Disordered" evidence="2">
    <location>
        <begin position="246"/>
        <end position="313"/>
    </location>
</feature>
<dbReference type="CDD" id="cd17723">
    <property type="entry name" value="BRCT_Rad4_rpt4"/>
    <property type="match status" value="1"/>
</dbReference>
<dbReference type="PROSITE" id="PS50172">
    <property type="entry name" value="BRCT"/>
    <property type="match status" value="3"/>
</dbReference>
<feature type="compositionally biased region" description="Gly residues" evidence="2">
    <location>
        <begin position="787"/>
        <end position="797"/>
    </location>
</feature>
<feature type="domain" description="BRCT" evidence="3">
    <location>
        <begin position="433"/>
        <end position="519"/>
    </location>
</feature>
<keyword evidence="5" id="KW-1185">Reference proteome</keyword>
<dbReference type="Pfam" id="PF12738">
    <property type="entry name" value="PTCB-BRCT"/>
    <property type="match status" value="2"/>
</dbReference>
<feature type="region of interest" description="Disordered" evidence="2">
    <location>
        <begin position="530"/>
        <end position="566"/>
    </location>
</feature>